<sequence length="148" mass="17071">MSLKVYFLDSHLDYFPENLGEVSEKRGERFHQDIKETKRQYQGKWNLSMIADYCWMLQRDNPCKVHKRKSDKRTFQLGHTSNAKLAHPSSSITISRETTLAVTTMVMDNGGDHHLQSVTQCDNQQIDKGTVFTQHTLVSLVSNKTAKR</sequence>
<keyword evidence="2" id="KW-1185">Reference proteome</keyword>
<name>A0A4Y2NQK5_ARAVE</name>
<evidence type="ECO:0000313" key="1">
    <source>
        <dbReference type="EMBL" id="GBN40307.1"/>
    </source>
</evidence>
<comment type="caution">
    <text evidence="1">The sequence shown here is derived from an EMBL/GenBank/DDBJ whole genome shotgun (WGS) entry which is preliminary data.</text>
</comment>
<dbReference type="PANTHER" id="PTHR46114">
    <property type="entry name" value="APPLE DOMAIN-CONTAINING PROTEIN"/>
    <property type="match status" value="1"/>
</dbReference>
<dbReference type="PANTHER" id="PTHR46114:SF1">
    <property type="entry name" value="ZAD DOMAIN-CONTAINING PROTEIN"/>
    <property type="match status" value="1"/>
</dbReference>
<dbReference type="AlphaFoldDB" id="A0A4Y2NQK5"/>
<evidence type="ECO:0000313" key="2">
    <source>
        <dbReference type="Proteomes" id="UP000499080"/>
    </source>
</evidence>
<protein>
    <submittedName>
        <fullName evidence="1">Uncharacterized protein</fullName>
    </submittedName>
</protein>
<proteinExistence type="predicted"/>
<gene>
    <name evidence="1" type="ORF">AVEN_58679_1</name>
</gene>
<dbReference type="Proteomes" id="UP000499080">
    <property type="component" value="Unassembled WGS sequence"/>
</dbReference>
<organism evidence="1 2">
    <name type="scientific">Araneus ventricosus</name>
    <name type="common">Orbweaver spider</name>
    <name type="synonym">Epeira ventricosa</name>
    <dbReference type="NCBI Taxonomy" id="182803"/>
    <lineage>
        <taxon>Eukaryota</taxon>
        <taxon>Metazoa</taxon>
        <taxon>Ecdysozoa</taxon>
        <taxon>Arthropoda</taxon>
        <taxon>Chelicerata</taxon>
        <taxon>Arachnida</taxon>
        <taxon>Araneae</taxon>
        <taxon>Araneomorphae</taxon>
        <taxon>Entelegynae</taxon>
        <taxon>Araneoidea</taxon>
        <taxon>Araneidae</taxon>
        <taxon>Araneus</taxon>
    </lineage>
</organism>
<reference evidence="1 2" key="1">
    <citation type="journal article" date="2019" name="Sci. Rep.">
        <title>Orb-weaving spider Araneus ventricosus genome elucidates the spidroin gene catalogue.</title>
        <authorList>
            <person name="Kono N."/>
            <person name="Nakamura H."/>
            <person name="Ohtoshi R."/>
            <person name="Moran D.A.P."/>
            <person name="Shinohara A."/>
            <person name="Yoshida Y."/>
            <person name="Fujiwara M."/>
            <person name="Mori M."/>
            <person name="Tomita M."/>
            <person name="Arakawa K."/>
        </authorList>
    </citation>
    <scope>NUCLEOTIDE SEQUENCE [LARGE SCALE GENOMIC DNA]</scope>
</reference>
<dbReference type="EMBL" id="BGPR01009485">
    <property type="protein sequence ID" value="GBN40307.1"/>
    <property type="molecule type" value="Genomic_DNA"/>
</dbReference>
<dbReference type="OrthoDB" id="6744094at2759"/>
<accession>A0A4Y2NQK5</accession>